<keyword evidence="8" id="KW-1185">Reference proteome</keyword>
<evidence type="ECO:0000256" key="1">
    <source>
        <dbReference type="ARBA" id="ARBA00007118"/>
    </source>
</evidence>
<sequence>MEHLIKVDKDKCIGCKMCDKDCPMLNIKIENKKADIKSQDCIKCGHCTAVCPKGAISISGYSEAPVEIKEQPKVDSEKLYNAIKFRRTIRHFKKEDIDREVIDKILEVGRYTPTAKNDQDVSYIILDNKLKEAESIAVKFFKKIQPFVGIFYKPAKTMEIDEDFFFKKAPIAIVVVSKNKINGSLAASNMTLMAESYGLGVLYSGFFSVAANKSRALRKLLGIKKSEVVTTLVLGYPNVRYYRNAQKEDAKVKYM</sequence>
<feature type="domain" description="4Fe-4S ferredoxin-type" evidence="6">
    <location>
        <begin position="3"/>
        <end position="31"/>
    </location>
</feature>
<dbReference type="EMBL" id="LR590481">
    <property type="protein sequence ID" value="VTQ85334.1"/>
    <property type="molecule type" value="Genomic_DNA"/>
</dbReference>
<dbReference type="GO" id="GO:0051536">
    <property type="term" value="F:iron-sulfur cluster binding"/>
    <property type="evidence" value="ECO:0007669"/>
    <property type="project" value="UniProtKB-KW"/>
</dbReference>
<dbReference type="Pfam" id="PF13237">
    <property type="entry name" value="Fer4_10"/>
    <property type="match status" value="1"/>
</dbReference>
<evidence type="ECO:0000256" key="2">
    <source>
        <dbReference type="ARBA" id="ARBA00022723"/>
    </source>
</evidence>
<dbReference type="OrthoDB" id="368873at2"/>
<dbReference type="PANTHER" id="PTHR43673">
    <property type="entry name" value="NAD(P)H NITROREDUCTASE YDGI-RELATED"/>
    <property type="match status" value="1"/>
</dbReference>
<dbReference type="PANTHER" id="PTHR43673:SF10">
    <property type="entry name" value="NADH DEHYDROGENASE_NAD(P)H NITROREDUCTASE XCC3605-RELATED"/>
    <property type="match status" value="1"/>
</dbReference>
<gene>
    <name evidence="7" type="ORF">NCTC503_00745</name>
</gene>
<evidence type="ECO:0000313" key="8">
    <source>
        <dbReference type="Proteomes" id="UP000308489"/>
    </source>
</evidence>
<accession>A0A4U9R211</accession>
<evidence type="ECO:0000256" key="5">
    <source>
        <dbReference type="ARBA" id="ARBA00023014"/>
    </source>
</evidence>
<name>A0A4U9R211_HATHI</name>
<dbReference type="InterPro" id="IPR017896">
    <property type="entry name" value="4Fe4S_Fe-S-bd"/>
</dbReference>
<dbReference type="InterPro" id="IPR029479">
    <property type="entry name" value="Nitroreductase"/>
</dbReference>
<dbReference type="GO" id="GO:0046872">
    <property type="term" value="F:metal ion binding"/>
    <property type="evidence" value="ECO:0007669"/>
    <property type="project" value="UniProtKB-KW"/>
</dbReference>
<dbReference type="InterPro" id="IPR000415">
    <property type="entry name" value="Nitroreductase-like"/>
</dbReference>
<keyword evidence="2" id="KW-0479">Metal-binding</keyword>
<dbReference type="Proteomes" id="UP000308489">
    <property type="component" value="Chromosome 1"/>
</dbReference>
<organism evidence="7 8">
    <name type="scientific">Hathewaya histolytica</name>
    <name type="common">Clostridium histolyticum</name>
    <dbReference type="NCBI Taxonomy" id="1498"/>
    <lineage>
        <taxon>Bacteria</taxon>
        <taxon>Bacillati</taxon>
        <taxon>Bacillota</taxon>
        <taxon>Clostridia</taxon>
        <taxon>Eubacteriales</taxon>
        <taxon>Clostridiaceae</taxon>
        <taxon>Hathewaya</taxon>
    </lineage>
</organism>
<dbReference type="Pfam" id="PF00881">
    <property type="entry name" value="Nitroreductase"/>
    <property type="match status" value="1"/>
</dbReference>
<keyword evidence="3" id="KW-0560">Oxidoreductase</keyword>
<dbReference type="AlphaFoldDB" id="A0A4U9R211"/>
<dbReference type="SUPFAM" id="SSF55469">
    <property type="entry name" value="FMN-dependent nitroreductase-like"/>
    <property type="match status" value="1"/>
</dbReference>
<evidence type="ECO:0000256" key="3">
    <source>
        <dbReference type="ARBA" id="ARBA00023002"/>
    </source>
</evidence>
<keyword evidence="5" id="KW-0411">Iron-sulfur</keyword>
<dbReference type="SUPFAM" id="SSF54862">
    <property type="entry name" value="4Fe-4S ferredoxins"/>
    <property type="match status" value="1"/>
</dbReference>
<dbReference type="Gene3D" id="3.40.109.10">
    <property type="entry name" value="NADH Oxidase"/>
    <property type="match status" value="1"/>
</dbReference>
<dbReference type="PROSITE" id="PS51379">
    <property type="entry name" value="4FE4S_FER_2"/>
    <property type="match status" value="2"/>
</dbReference>
<keyword evidence="4" id="KW-0408">Iron</keyword>
<reference evidence="7 8" key="1">
    <citation type="submission" date="2019-05" db="EMBL/GenBank/DDBJ databases">
        <authorList>
            <consortium name="Pathogen Informatics"/>
        </authorList>
    </citation>
    <scope>NUCLEOTIDE SEQUENCE [LARGE SCALE GENOMIC DNA]</scope>
    <source>
        <strain evidence="7 8">NCTC503</strain>
    </source>
</reference>
<dbReference type="GO" id="GO:0016491">
    <property type="term" value="F:oxidoreductase activity"/>
    <property type="evidence" value="ECO:0007669"/>
    <property type="project" value="UniProtKB-KW"/>
</dbReference>
<dbReference type="KEGG" id="hhw:NCTC503_00745"/>
<evidence type="ECO:0000256" key="4">
    <source>
        <dbReference type="ARBA" id="ARBA00023004"/>
    </source>
</evidence>
<comment type="similarity">
    <text evidence="1">Belongs to the nitroreductase family.</text>
</comment>
<protein>
    <submittedName>
        <fullName evidence="7">Nitroreductase</fullName>
    </submittedName>
</protein>
<proteinExistence type="inferred from homology"/>
<dbReference type="RefSeq" id="WP_138209470.1">
    <property type="nucleotide sequence ID" value="NZ_CBCRUQ010000001.1"/>
</dbReference>
<evidence type="ECO:0000259" key="6">
    <source>
        <dbReference type="PROSITE" id="PS51379"/>
    </source>
</evidence>
<feature type="domain" description="4Fe-4S ferredoxin-type" evidence="6">
    <location>
        <begin position="32"/>
        <end position="61"/>
    </location>
</feature>
<dbReference type="InterPro" id="IPR017900">
    <property type="entry name" value="4Fe4S_Fe_S_CS"/>
</dbReference>
<dbReference type="PROSITE" id="PS00198">
    <property type="entry name" value="4FE4S_FER_1"/>
    <property type="match status" value="1"/>
</dbReference>
<dbReference type="Gene3D" id="3.30.70.20">
    <property type="match status" value="1"/>
</dbReference>
<evidence type="ECO:0000313" key="7">
    <source>
        <dbReference type="EMBL" id="VTQ85334.1"/>
    </source>
</evidence>